<protein>
    <submittedName>
        <fullName evidence="1">Uncharacterized protein</fullName>
    </submittedName>
</protein>
<accession>A0A316YB31</accession>
<sequence length="123" mass="14264">MVVLRHKSVGSWRLLLIEFELMHDKVSSWGKRIVRRSTGLVDYQDGRKRYRMTVGKSGRISRPNRARKLQSNVDEAGEEMLDVLGALGQVNEHFTALNKFQRFREVAMSVVRELNGFSRVIFI</sequence>
<organism evidence="1 2">
    <name type="scientific">Acaromyces ingoldii</name>
    <dbReference type="NCBI Taxonomy" id="215250"/>
    <lineage>
        <taxon>Eukaryota</taxon>
        <taxon>Fungi</taxon>
        <taxon>Dikarya</taxon>
        <taxon>Basidiomycota</taxon>
        <taxon>Ustilaginomycotina</taxon>
        <taxon>Exobasidiomycetes</taxon>
        <taxon>Exobasidiales</taxon>
        <taxon>Cryptobasidiaceae</taxon>
        <taxon>Acaromyces</taxon>
    </lineage>
</organism>
<reference evidence="1 2" key="1">
    <citation type="journal article" date="2018" name="Mol. Biol. Evol.">
        <title>Broad Genomic Sampling Reveals a Smut Pathogenic Ancestry of the Fungal Clade Ustilaginomycotina.</title>
        <authorList>
            <person name="Kijpornyongpan T."/>
            <person name="Mondo S.J."/>
            <person name="Barry K."/>
            <person name="Sandor L."/>
            <person name="Lee J."/>
            <person name="Lipzen A."/>
            <person name="Pangilinan J."/>
            <person name="LaButti K."/>
            <person name="Hainaut M."/>
            <person name="Henrissat B."/>
            <person name="Grigoriev I.V."/>
            <person name="Spatafora J.W."/>
            <person name="Aime M.C."/>
        </authorList>
    </citation>
    <scope>NUCLEOTIDE SEQUENCE [LARGE SCALE GENOMIC DNA]</scope>
    <source>
        <strain evidence="1 2">MCA 4198</strain>
    </source>
</reference>
<name>A0A316YB31_9BASI</name>
<evidence type="ECO:0000313" key="2">
    <source>
        <dbReference type="Proteomes" id="UP000245768"/>
    </source>
</evidence>
<dbReference type="Proteomes" id="UP000245768">
    <property type="component" value="Unassembled WGS sequence"/>
</dbReference>
<dbReference type="AlphaFoldDB" id="A0A316YB31"/>
<dbReference type="EMBL" id="KZ819645">
    <property type="protein sequence ID" value="PWN86491.1"/>
    <property type="molecule type" value="Genomic_DNA"/>
</dbReference>
<proteinExistence type="predicted"/>
<keyword evidence="2" id="KW-1185">Reference proteome</keyword>
<dbReference type="RefSeq" id="XP_025373689.1">
    <property type="nucleotide sequence ID" value="XM_025520194.1"/>
</dbReference>
<dbReference type="GeneID" id="37042110"/>
<dbReference type="InParanoid" id="A0A316YB31"/>
<gene>
    <name evidence="1" type="ORF">FA10DRAFT_263324</name>
</gene>
<evidence type="ECO:0000313" key="1">
    <source>
        <dbReference type="EMBL" id="PWN86491.1"/>
    </source>
</evidence>